<dbReference type="CDD" id="cd00091">
    <property type="entry name" value="NUC"/>
    <property type="match status" value="1"/>
</dbReference>
<evidence type="ECO:0000256" key="1">
    <source>
        <dbReference type="PIRSR" id="PIRSR640255-1"/>
    </source>
</evidence>
<sequence length="287" mass="30817">MTTPADDLAGRTGLDEELLGVPVRLPALRDGPATVRLDYTHFSVLHRPDRRLAAVTGVGIDGALLQDLPREGIEWRLDPRLPAGQQTGPEVYTRNDLDRGHLVRRADAVWGTTLAEAQQGNEDTFHYTNAAPQAASFNQGEQLWLGLEEYLLTNAATAQRKLVVLTAPVLDPADPPYRGIRVPLRFVKVAAFVHRGELAATGYLLDQTPLVGELPGTAATDDAPPLGPFRTFQVPVADVAALTGLDLDQLAAVDRLPATVGADAGGPGVPSGWARLRTLAQVRWQQG</sequence>
<dbReference type="Pfam" id="PF01223">
    <property type="entry name" value="Endonuclease_NS"/>
    <property type="match status" value="1"/>
</dbReference>
<keyword evidence="2" id="KW-0479">Metal-binding</keyword>
<dbReference type="SUPFAM" id="SSF54060">
    <property type="entry name" value="His-Me finger endonucleases"/>
    <property type="match status" value="1"/>
</dbReference>
<dbReference type="GO" id="GO:0003676">
    <property type="term" value="F:nucleic acid binding"/>
    <property type="evidence" value="ECO:0007669"/>
    <property type="project" value="InterPro"/>
</dbReference>
<dbReference type="GO" id="GO:0004519">
    <property type="term" value="F:endonuclease activity"/>
    <property type="evidence" value="ECO:0007669"/>
    <property type="project" value="UniProtKB-KW"/>
</dbReference>
<proteinExistence type="predicted"/>
<dbReference type="Proteomes" id="UP000247602">
    <property type="component" value="Unassembled WGS sequence"/>
</dbReference>
<keyword evidence="6" id="KW-0255">Endonuclease</keyword>
<reference evidence="5 8" key="2">
    <citation type="submission" date="2020-08" db="EMBL/GenBank/DDBJ databases">
        <title>Sequencing the genomes of 1000 actinobacteria strains.</title>
        <authorList>
            <person name="Klenk H.-P."/>
        </authorList>
    </citation>
    <scope>NUCLEOTIDE SEQUENCE [LARGE SCALE GENOMIC DNA]</scope>
    <source>
        <strain evidence="5 8">DSM 16678</strain>
    </source>
</reference>
<dbReference type="PANTHER" id="PTHR13966">
    <property type="entry name" value="ENDONUCLEASE RELATED"/>
    <property type="match status" value="1"/>
</dbReference>
<evidence type="ECO:0000259" key="4">
    <source>
        <dbReference type="SMART" id="SM00892"/>
    </source>
</evidence>
<evidence type="ECO:0000313" key="8">
    <source>
        <dbReference type="Proteomes" id="UP000580718"/>
    </source>
</evidence>
<keyword evidence="6" id="KW-0378">Hydrolase</keyword>
<dbReference type="OrthoDB" id="104542at2"/>
<gene>
    <name evidence="6" type="ORF">DMO24_13260</name>
    <name evidence="5" type="ORF">FHX36_003187</name>
</gene>
<evidence type="ECO:0000313" key="5">
    <source>
        <dbReference type="EMBL" id="MBB3677452.1"/>
    </source>
</evidence>
<dbReference type="Proteomes" id="UP000580718">
    <property type="component" value="Unassembled WGS sequence"/>
</dbReference>
<feature type="binding site" evidence="2">
    <location>
        <position position="138"/>
    </location>
    <ligand>
        <name>Mg(2+)</name>
        <dbReference type="ChEBI" id="CHEBI:18420"/>
        <note>catalytic</note>
    </ligand>
</feature>
<keyword evidence="6" id="KW-0540">Nuclease</keyword>
<protein>
    <submittedName>
        <fullName evidence="6">DNA/RNA non-specific endonuclease</fullName>
    </submittedName>
    <submittedName>
        <fullName evidence="5">Endonuclease G</fullName>
    </submittedName>
</protein>
<dbReference type="GO" id="GO:0046872">
    <property type="term" value="F:metal ion binding"/>
    <property type="evidence" value="ECO:0007669"/>
    <property type="project" value="UniProtKB-KW"/>
</dbReference>
<feature type="domain" description="DNA/RNA non-specific endonuclease/pyrophosphatase/phosphodiesterase" evidence="4">
    <location>
        <begin position="38"/>
        <end position="254"/>
    </location>
</feature>
<dbReference type="EMBL" id="JACIBU010000001">
    <property type="protein sequence ID" value="MBB3677452.1"/>
    <property type="molecule type" value="Genomic_DNA"/>
</dbReference>
<evidence type="ECO:0000259" key="3">
    <source>
        <dbReference type="SMART" id="SM00477"/>
    </source>
</evidence>
<name>A0A323V9U2_9ACTN</name>
<comment type="caution">
    <text evidence="6">The sequence shown here is derived from an EMBL/GenBank/DDBJ whole genome shotgun (WGS) entry which is preliminary data.</text>
</comment>
<dbReference type="GO" id="GO:0016787">
    <property type="term" value="F:hydrolase activity"/>
    <property type="evidence" value="ECO:0007669"/>
    <property type="project" value="InterPro"/>
</dbReference>
<feature type="active site" description="Proton acceptor" evidence="1">
    <location>
        <position position="101"/>
    </location>
</feature>
<feature type="domain" description="ENPP1-3/EXOG-like endonuclease/phosphodiesterase" evidence="3">
    <location>
        <begin position="39"/>
        <end position="256"/>
    </location>
</feature>
<dbReference type="SMART" id="SM00892">
    <property type="entry name" value="Endonuclease_NS"/>
    <property type="match status" value="1"/>
</dbReference>
<dbReference type="EMBL" id="QKNV01000136">
    <property type="protein sequence ID" value="PZA20870.1"/>
    <property type="molecule type" value="Genomic_DNA"/>
</dbReference>
<dbReference type="InterPro" id="IPR020821">
    <property type="entry name" value="ENPP1-3/EXOG-like_nuc-like"/>
</dbReference>
<evidence type="ECO:0000313" key="6">
    <source>
        <dbReference type="EMBL" id="PZA20870.1"/>
    </source>
</evidence>
<keyword evidence="7" id="KW-1185">Reference proteome</keyword>
<dbReference type="Gene3D" id="3.40.570.10">
    <property type="entry name" value="Extracellular Endonuclease, subunit A"/>
    <property type="match status" value="1"/>
</dbReference>
<evidence type="ECO:0000313" key="7">
    <source>
        <dbReference type="Proteomes" id="UP000247602"/>
    </source>
</evidence>
<dbReference type="InterPro" id="IPR001604">
    <property type="entry name" value="Endo_G_ENPP1-like_dom"/>
</dbReference>
<dbReference type="InterPro" id="IPR040255">
    <property type="entry name" value="Non-specific_endonuclease"/>
</dbReference>
<dbReference type="SMART" id="SM00477">
    <property type="entry name" value="NUC"/>
    <property type="match status" value="1"/>
</dbReference>
<dbReference type="AlphaFoldDB" id="A0A323V9U2"/>
<dbReference type="PANTHER" id="PTHR13966:SF5">
    <property type="entry name" value="ENDONUCLEASE G, MITOCHONDRIAL"/>
    <property type="match status" value="1"/>
</dbReference>
<organism evidence="6 7">
    <name type="scientific">Modestobacter versicolor</name>
    <dbReference type="NCBI Taxonomy" id="429133"/>
    <lineage>
        <taxon>Bacteria</taxon>
        <taxon>Bacillati</taxon>
        <taxon>Actinomycetota</taxon>
        <taxon>Actinomycetes</taxon>
        <taxon>Geodermatophilales</taxon>
        <taxon>Geodermatophilaceae</taxon>
        <taxon>Modestobacter</taxon>
    </lineage>
</organism>
<accession>A0A323V9U2</accession>
<reference evidence="6 7" key="1">
    <citation type="submission" date="2018-06" db="EMBL/GenBank/DDBJ databases">
        <title>Draft genome sequence of Modestobacter versicolor CP153-2.</title>
        <authorList>
            <person name="Gundlapally S.R."/>
        </authorList>
    </citation>
    <scope>NUCLEOTIDE SEQUENCE [LARGE SCALE GENOMIC DNA]</scope>
    <source>
        <strain evidence="6 7">CP153-2</strain>
    </source>
</reference>
<dbReference type="RefSeq" id="WP_110552725.1">
    <property type="nucleotide sequence ID" value="NZ_JACIBU010000001.1"/>
</dbReference>
<dbReference type="InterPro" id="IPR044925">
    <property type="entry name" value="His-Me_finger_sf"/>
</dbReference>
<dbReference type="InterPro" id="IPR044929">
    <property type="entry name" value="DNA/RNA_non-sp_Endonuclease_sf"/>
</dbReference>
<evidence type="ECO:0000256" key="2">
    <source>
        <dbReference type="PIRSR" id="PIRSR640255-2"/>
    </source>
</evidence>